<sequence>MTFNKCLTADSNRSSSVIKIEETKSSLIKSDINWGLTRLGSYSSQVTRVSQVKLSSQVNLGLYDDKGACEYRLAN</sequence>
<dbReference type="EMBL" id="CVRI01000043">
    <property type="protein sequence ID" value="CRK95803.1"/>
    <property type="molecule type" value="Genomic_DNA"/>
</dbReference>
<evidence type="ECO:0000313" key="2">
    <source>
        <dbReference type="Proteomes" id="UP000183832"/>
    </source>
</evidence>
<name>A0A1J1I6I0_9DIPT</name>
<dbReference type="AlphaFoldDB" id="A0A1J1I6I0"/>
<gene>
    <name evidence="1" type="ORF">CLUMA_CG009259</name>
</gene>
<accession>A0A1J1I6I0</accession>
<organism evidence="1 2">
    <name type="scientific">Clunio marinus</name>
    <dbReference type="NCBI Taxonomy" id="568069"/>
    <lineage>
        <taxon>Eukaryota</taxon>
        <taxon>Metazoa</taxon>
        <taxon>Ecdysozoa</taxon>
        <taxon>Arthropoda</taxon>
        <taxon>Hexapoda</taxon>
        <taxon>Insecta</taxon>
        <taxon>Pterygota</taxon>
        <taxon>Neoptera</taxon>
        <taxon>Endopterygota</taxon>
        <taxon>Diptera</taxon>
        <taxon>Nematocera</taxon>
        <taxon>Chironomoidea</taxon>
        <taxon>Chironomidae</taxon>
        <taxon>Clunio</taxon>
    </lineage>
</organism>
<proteinExistence type="predicted"/>
<dbReference type="Proteomes" id="UP000183832">
    <property type="component" value="Unassembled WGS sequence"/>
</dbReference>
<evidence type="ECO:0000313" key="1">
    <source>
        <dbReference type="EMBL" id="CRK95803.1"/>
    </source>
</evidence>
<keyword evidence="2" id="KW-1185">Reference proteome</keyword>
<protein>
    <submittedName>
        <fullName evidence="1">CLUMA_CG009259, isoform A</fullName>
    </submittedName>
</protein>
<reference evidence="1 2" key="1">
    <citation type="submission" date="2015-04" db="EMBL/GenBank/DDBJ databases">
        <authorList>
            <person name="Syromyatnikov M.Y."/>
            <person name="Popov V.N."/>
        </authorList>
    </citation>
    <scope>NUCLEOTIDE SEQUENCE [LARGE SCALE GENOMIC DNA]</scope>
</reference>